<name>A0ABT3GUP9_9RHOB</name>
<dbReference type="InterPro" id="IPR029044">
    <property type="entry name" value="Nucleotide-diphossugar_trans"/>
</dbReference>
<dbReference type="InterPro" id="IPR001173">
    <property type="entry name" value="Glyco_trans_2-like"/>
</dbReference>
<sequence>MSLSILIPACNEADYIDACLTAVLASEGPAVAQVVVVANGCNDDTAARARSYARAFAARGWLIDVLDLPAMGKPGALAAGDAAALYPTRAYLDADVTVSPPLMAQLAETLDTSAARYASGTPNITARSWVTRAYARYWMRLPFVTDGVPGFGLYAVNASGRARWGAFPTIISDDTYVRIVFTPAERIKVPAVYDWPLVEGFCRLVRVRRRQDLGVAELAGMEPGLMVNEGKTKPSFGWLVRSALRDPAAFGVYAIVRLSGRLCPSRQTSWVRGR</sequence>
<evidence type="ECO:0000256" key="3">
    <source>
        <dbReference type="ARBA" id="ARBA00022676"/>
    </source>
</evidence>
<evidence type="ECO:0000256" key="4">
    <source>
        <dbReference type="ARBA" id="ARBA00022679"/>
    </source>
</evidence>
<evidence type="ECO:0000313" key="8">
    <source>
        <dbReference type="Proteomes" id="UP001208938"/>
    </source>
</evidence>
<dbReference type="PANTHER" id="PTHR43646:SF2">
    <property type="entry name" value="GLYCOSYLTRANSFERASE 2-LIKE DOMAIN-CONTAINING PROTEIN"/>
    <property type="match status" value="1"/>
</dbReference>
<keyword evidence="3 7" id="KW-0328">Glycosyltransferase</keyword>
<comment type="caution">
    <text evidence="7">The sequence shown here is derived from an EMBL/GenBank/DDBJ whole genome shotgun (WGS) entry which is preliminary data.</text>
</comment>
<dbReference type="PANTHER" id="PTHR43646">
    <property type="entry name" value="GLYCOSYLTRANSFERASE"/>
    <property type="match status" value="1"/>
</dbReference>
<dbReference type="EMBL" id="JAPDFL010000001">
    <property type="protein sequence ID" value="MCW1931271.1"/>
    <property type="molecule type" value="Genomic_DNA"/>
</dbReference>
<dbReference type="Pfam" id="PF00535">
    <property type="entry name" value="Glycos_transf_2"/>
    <property type="match status" value="1"/>
</dbReference>
<dbReference type="Proteomes" id="UP001208938">
    <property type="component" value="Unassembled WGS sequence"/>
</dbReference>
<dbReference type="EC" id="2.4.-.-" evidence="7"/>
<dbReference type="SUPFAM" id="SSF53448">
    <property type="entry name" value="Nucleotide-diphospho-sugar transferases"/>
    <property type="match status" value="1"/>
</dbReference>
<dbReference type="Gene3D" id="3.90.550.10">
    <property type="entry name" value="Spore Coat Polysaccharide Biosynthesis Protein SpsA, Chain A"/>
    <property type="match status" value="1"/>
</dbReference>
<evidence type="ECO:0000313" key="7">
    <source>
        <dbReference type="EMBL" id="MCW1931271.1"/>
    </source>
</evidence>
<evidence type="ECO:0000256" key="1">
    <source>
        <dbReference type="ARBA" id="ARBA00004236"/>
    </source>
</evidence>
<organism evidence="7 8">
    <name type="scientific">Pararhodobacter zhoushanensis</name>
    <dbReference type="NCBI Taxonomy" id="2479545"/>
    <lineage>
        <taxon>Bacteria</taxon>
        <taxon>Pseudomonadati</taxon>
        <taxon>Pseudomonadota</taxon>
        <taxon>Alphaproteobacteria</taxon>
        <taxon>Rhodobacterales</taxon>
        <taxon>Paracoccaceae</taxon>
        <taxon>Pararhodobacter</taxon>
    </lineage>
</organism>
<dbReference type="CDD" id="cd00761">
    <property type="entry name" value="Glyco_tranf_GTA_type"/>
    <property type="match status" value="1"/>
</dbReference>
<dbReference type="GO" id="GO:0016757">
    <property type="term" value="F:glycosyltransferase activity"/>
    <property type="evidence" value="ECO:0007669"/>
    <property type="project" value="UniProtKB-KW"/>
</dbReference>
<protein>
    <submittedName>
        <fullName evidence="7">Glycosyltransferase</fullName>
        <ecNumber evidence="7">2.4.-.-</ecNumber>
    </submittedName>
</protein>
<evidence type="ECO:0000256" key="2">
    <source>
        <dbReference type="ARBA" id="ARBA00022475"/>
    </source>
</evidence>
<dbReference type="RefSeq" id="WP_264504401.1">
    <property type="nucleotide sequence ID" value="NZ_JAPDFL010000001.1"/>
</dbReference>
<keyword evidence="5" id="KW-0472">Membrane</keyword>
<gene>
    <name evidence="7" type="ORF">OKW52_03060</name>
</gene>
<keyword evidence="8" id="KW-1185">Reference proteome</keyword>
<comment type="subcellular location">
    <subcellularLocation>
        <location evidence="1">Cell membrane</location>
    </subcellularLocation>
</comment>
<accession>A0ABT3GUP9</accession>
<reference evidence="7 8" key="1">
    <citation type="submission" date="2022-10" db="EMBL/GenBank/DDBJ databases">
        <title>Pararhodobacter sp. nov., isolated from marine algae.</title>
        <authorList>
            <person name="Choi B.J."/>
            <person name="Kim J.M."/>
            <person name="Lee J.K."/>
            <person name="Choi D.G."/>
            <person name="Jeon C.O."/>
        </authorList>
    </citation>
    <scope>NUCLEOTIDE SEQUENCE [LARGE SCALE GENOMIC DNA]</scope>
    <source>
        <strain evidence="7 8">ZQ420</strain>
    </source>
</reference>
<evidence type="ECO:0000259" key="6">
    <source>
        <dbReference type="Pfam" id="PF00535"/>
    </source>
</evidence>
<keyword evidence="4 7" id="KW-0808">Transferase</keyword>
<feature type="domain" description="Glycosyltransferase 2-like" evidence="6">
    <location>
        <begin position="4"/>
        <end position="134"/>
    </location>
</feature>
<evidence type="ECO:0000256" key="5">
    <source>
        <dbReference type="ARBA" id="ARBA00023136"/>
    </source>
</evidence>
<proteinExistence type="predicted"/>
<keyword evidence="2" id="KW-1003">Cell membrane</keyword>